<dbReference type="GO" id="GO:0006260">
    <property type="term" value="P:DNA replication"/>
    <property type="evidence" value="ECO:0007669"/>
    <property type="project" value="InterPro"/>
</dbReference>
<dbReference type="PROSITE" id="PS00354">
    <property type="entry name" value="HMGI_Y"/>
    <property type="match status" value="1"/>
</dbReference>
<feature type="region of interest" description="Disordered" evidence="8">
    <location>
        <begin position="1072"/>
        <end position="1183"/>
    </location>
</feature>
<evidence type="ECO:0000256" key="6">
    <source>
        <dbReference type="ARBA" id="ARBA00023242"/>
    </source>
</evidence>
<dbReference type="GO" id="GO:0003677">
    <property type="term" value="F:DNA binding"/>
    <property type="evidence" value="ECO:0007669"/>
    <property type="project" value="InterPro"/>
</dbReference>
<evidence type="ECO:0000256" key="4">
    <source>
        <dbReference type="ARBA" id="ARBA00023172"/>
    </source>
</evidence>
<dbReference type="GO" id="GO:0006310">
    <property type="term" value="P:DNA recombination"/>
    <property type="evidence" value="ECO:0007669"/>
    <property type="project" value="UniProtKB-KW"/>
</dbReference>
<dbReference type="GO" id="GO:0006281">
    <property type="term" value="P:DNA repair"/>
    <property type="evidence" value="ECO:0007669"/>
    <property type="project" value="UniProtKB-KW"/>
</dbReference>
<proteinExistence type="inferred from homology"/>
<dbReference type="GO" id="GO:0006355">
    <property type="term" value="P:regulation of DNA-templated transcription"/>
    <property type="evidence" value="ECO:0007669"/>
    <property type="project" value="InterPro"/>
</dbReference>
<evidence type="ECO:0000313" key="9">
    <source>
        <dbReference type="EMBL" id="SMQ44858.1"/>
    </source>
</evidence>
<feature type="compositionally biased region" description="Basic residues" evidence="8">
    <location>
        <begin position="425"/>
        <end position="435"/>
    </location>
</feature>
<keyword evidence="3" id="KW-0227">DNA damage</keyword>
<dbReference type="InterPro" id="IPR018574">
    <property type="entry name" value="Structure-sp_endonuc_su_Slx4"/>
</dbReference>
<dbReference type="Pfam" id="PF09494">
    <property type="entry name" value="Slx4"/>
    <property type="match status" value="1"/>
</dbReference>
<keyword evidence="6" id="KW-0539">Nucleus</keyword>
<protein>
    <recommendedName>
        <fullName evidence="7">Structure-specific endonuclease subunit SLX4</fullName>
    </recommendedName>
</protein>
<sequence length="1321" mass="141852">MAAQSPVVIQSSSPELQRLQSITPHNNEKPAEPLTSSSPDLPVPSAFFKLHAPGLSTGSKARQIPQGVSTGFASAASLLRNQAFELSAHRTEEGVEDIEHRKSVKNGLARGEESVKDKVAGIEKEPVNKRARSRKAQEQTDEHDTQAPQPRVQAVDDLSRPSKTATGKLKKTAKSSKSAKSGAESLSRSPLSEFALPAQTSAIRNVSPAAASVSVLAGRQETPDLAASRRTSISLSEFDFNPNSPSSRRTVSPLGKKASVAKTGKHGSSHLNSGRTSASNKVSKSAPRKSKTTESRPKSGSRTASICISEYALQPDSPPNYASPPAMETLDDVPKLRENQETDVAPPFMVRSATSYASDSNILGRSPSQFASRYQYGETHSALSTSEPQQPVISLPVTTDVATAAFKDKAMDTVSLSEQPSLAKAPRKRMPKARQSKGSGPARSKKLAKSASIILNSDEPDLDAGDHAGIAPNPGPPAPVLHVLTEPAAKARKAVKKPRVARGNKEVENATAAASANAVVPPLHDMHGGGILKDIDAQGGFDAHRNAWSQSAYFVDNVIANCQALPLAATGESLQSVFEVESMRRNSTPPPDLPLPHFRQRRSWTPARNTESATVDTPRTVDSGRLEESPPSGPSLAALVSGFGYSAQATSTTANARTGTGEPAVKKRRIELAHETAGGVVVRKAKDAAPAKRVKAVKKKPQTITDLATKAYRAEPEIVAAQSTVSEFFAPQKESLTLTEDTAAGEALTEKSAKVKKTRKRRIKVGGDPEALAAMAERAAKLQKPAKVKKVKFNDANAVPPLLSPQRARAIETQQGFLFGTSSQLAVDDSPTFIRQMQTALRESELMSTLQARFSPRRKSCAKVPSAPHGTSLSIGQAARDLWCTASRDHGGDVLALTERPKAPVVIEQKAHREKDAHSQYAAETLPVVDALHAIEETTDVIPDAQLDGQEVVDLCATSPAGERAVQDPESAVFDLPKPEDCDESAHALPSEPHNSDDSWMLLSSDGAEKAEGHASTFPLPMIPNIMRAAPALARVATSPTRLRAALQTLDGNASVLAQTSSARFLQQRAFASATSPPAQKRPRGRPRKDASSTENIPPAQKKRGRPPKSATTFTLPEVKEGRITLPASQQFTSSDFVNIDEIYDSDPPTPSPPRRRAESTPPSVRPLELRLSGSPSPRAKGPAVVTTMLKSGDPQWASISAILFPQITKAVRDIPPSNDMVNPSWHEKILLFDPIVLEDFTGWLNGQGLRVETRKVIPKAKKKGKKKKQDDDTPEVADELGEYELCREEIKPWMVQKWCESKSICCLWKEGMRGGVKVQY</sequence>
<comment type="subcellular location">
    <subcellularLocation>
        <location evidence="1">Nucleus</location>
    </subcellularLocation>
</comment>
<feature type="compositionally biased region" description="Polar residues" evidence="8">
    <location>
        <begin position="1127"/>
        <end position="1137"/>
    </location>
</feature>
<organism evidence="9 10">
    <name type="scientific">Zymoseptoria tritici (strain ST99CH_3D7)</name>
    <dbReference type="NCBI Taxonomy" id="1276538"/>
    <lineage>
        <taxon>Eukaryota</taxon>
        <taxon>Fungi</taxon>
        <taxon>Dikarya</taxon>
        <taxon>Ascomycota</taxon>
        <taxon>Pezizomycotina</taxon>
        <taxon>Dothideomycetes</taxon>
        <taxon>Dothideomycetidae</taxon>
        <taxon>Mycosphaerellales</taxon>
        <taxon>Mycosphaerellaceae</taxon>
        <taxon>Zymoseptoria</taxon>
    </lineage>
</organism>
<keyword evidence="10" id="KW-1185">Reference proteome</keyword>
<evidence type="ECO:0000256" key="1">
    <source>
        <dbReference type="ARBA" id="ARBA00004123"/>
    </source>
</evidence>
<reference evidence="9 10" key="1">
    <citation type="submission" date="2016-06" db="EMBL/GenBank/DDBJ databases">
        <authorList>
            <person name="Kjaerup R.B."/>
            <person name="Dalgaard T.S."/>
            <person name="Juul-Madsen H.R."/>
        </authorList>
    </citation>
    <scope>NUCLEOTIDE SEQUENCE [LARGE SCALE GENOMIC DNA]</scope>
</reference>
<dbReference type="EMBL" id="LT853692">
    <property type="protein sequence ID" value="SMQ44858.1"/>
    <property type="molecule type" value="Genomic_DNA"/>
</dbReference>
<feature type="region of interest" description="Disordered" evidence="8">
    <location>
        <begin position="208"/>
        <end position="348"/>
    </location>
</feature>
<evidence type="ECO:0000256" key="3">
    <source>
        <dbReference type="ARBA" id="ARBA00022763"/>
    </source>
</evidence>
<evidence type="ECO:0000313" key="10">
    <source>
        <dbReference type="Proteomes" id="UP000215127"/>
    </source>
</evidence>
<feature type="region of interest" description="Disordered" evidence="8">
    <location>
        <begin position="90"/>
        <end position="192"/>
    </location>
</feature>
<feature type="region of interest" description="Disordered" evidence="8">
    <location>
        <begin position="1"/>
        <end position="45"/>
    </location>
</feature>
<evidence type="ECO:0000256" key="7">
    <source>
        <dbReference type="ARBA" id="ARBA00029496"/>
    </source>
</evidence>
<dbReference type="InterPro" id="IPR000637">
    <property type="entry name" value="HMGI/Y_DNA-bd_CS"/>
</dbReference>
<feature type="compositionally biased region" description="Polar residues" evidence="8">
    <location>
        <begin position="606"/>
        <end position="617"/>
    </location>
</feature>
<keyword evidence="4" id="KW-0233">DNA recombination</keyword>
<feature type="compositionally biased region" description="Low complexity" evidence="8">
    <location>
        <begin position="175"/>
        <end position="187"/>
    </location>
</feature>
<dbReference type="STRING" id="1276538.A0A1X7RBP3"/>
<dbReference type="InterPro" id="IPR017956">
    <property type="entry name" value="AT_hook_DNA-bd_motif"/>
</dbReference>
<comment type="similarity">
    <text evidence="2">Belongs to the SLX4 family.</text>
</comment>
<gene>
    <name evidence="9" type="ORF">ZT3D7_G2</name>
</gene>
<evidence type="ECO:0000256" key="2">
    <source>
        <dbReference type="ARBA" id="ARBA00006661"/>
    </source>
</evidence>
<accession>A0A1X7RBP3</accession>
<name>A0A1X7RBP3_ZYMT9</name>
<feature type="compositionally biased region" description="Polar residues" evidence="8">
    <location>
        <begin position="229"/>
        <end position="250"/>
    </location>
</feature>
<dbReference type="GO" id="GO:0033557">
    <property type="term" value="C:Slx1-Slx4 complex"/>
    <property type="evidence" value="ECO:0007669"/>
    <property type="project" value="InterPro"/>
</dbReference>
<feature type="compositionally biased region" description="Basic and acidic residues" evidence="8">
    <location>
        <begin position="135"/>
        <end position="145"/>
    </location>
</feature>
<feature type="compositionally biased region" description="Polar residues" evidence="8">
    <location>
        <begin position="7"/>
        <end position="25"/>
    </location>
</feature>
<dbReference type="Proteomes" id="UP000215127">
    <property type="component" value="Chromosome 1"/>
</dbReference>
<feature type="compositionally biased region" description="Polar residues" evidence="8">
    <location>
        <begin position="269"/>
        <end position="283"/>
    </location>
</feature>
<evidence type="ECO:0000256" key="8">
    <source>
        <dbReference type="SAM" id="MobiDB-lite"/>
    </source>
</evidence>
<feature type="region of interest" description="Disordered" evidence="8">
    <location>
        <begin position="412"/>
        <end position="449"/>
    </location>
</feature>
<feature type="compositionally biased region" description="Basic and acidic residues" evidence="8">
    <location>
        <begin position="110"/>
        <end position="128"/>
    </location>
</feature>
<dbReference type="SMART" id="SM00384">
    <property type="entry name" value="AT_hook"/>
    <property type="match status" value="2"/>
</dbReference>
<evidence type="ECO:0000256" key="5">
    <source>
        <dbReference type="ARBA" id="ARBA00023204"/>
    </source>
</evidence>
<feature type="region of interest" description="Disordered" evidence="8">
    <location>
        <begin position="582"/>
        <end position="633"/>
    </location>
</feature>
<feature type="compositionally biased region" description="Basic and acidic residues" evidence="8">
    <location>
        <begin position="90"/>
        <end position="101"/>
    </location>
</feature>
<keyword evidence="5" id="KW-0234">DNA repair</keyword>